<keyword evidence="1" id="KW-0479">Metal-binding</keyword>
<dbReference type="OrthoDB" id="9757546at2"/>
<gene>
    <name evidence="8" type="primary">copA_2</name>
    <name evidence="8" type="ORF">PbB2_01585</name>
</gene>
<evidence type="ECO:0000256" key="4">
    <source>
        <dbReference type="SAM" id="MobiDB-lite"/>
    </source>
</evidence>
<keyword evidence="3" id="KW-0186">Copper</keyword>
<evidence type="ECO:0000256" key="2">
    <source>
        <dbReference type="ARBA" id="ARBA00023002"/>
    </source>
</evidence>
<feature type="compositionally biased region" description="Basic and acidic residues" evidence="4">
    <location>
        <begin position="432"/>
        <end position="443"/>
    </location>
</feature>
<organism evidence="8 9">
    <name type="scientific">Candidatus Phycosocius bacilliformis</name>
    <dbReference type="NCBI Taxonomy" id="1445552"/>
    <lineage>
        <taxon>Bacteria</taxon>
        <taxon>Pseudomonadati</taxon>
        <taxon>Pseudomonadota</taxon>
        <taxon>Alphaproteobacteria</taxon>
        <taxon>Caulobacterales</taxon>
        <taxon>Caulobacterales incertae sedis</taxon>
        <taxon>Candidatus Phycosocius</taxon>
    </lineage>
</organism>
<reference evidence="8 9" key="1">
    <citation type="journal article" date="2018" name="Genome Announc.">
        <title>Draft Genome Sequence of "Candidatus Phycosocius bacilliformis," an Alphaproteobacterial Ectosymbiont of the Hydrocarbon-Producing Green Alga Botryococcus braunii.</title>
        <authorList>
            <person name="Tanabe Y."/>
            <person name="Yamaguchi H."/>
            <person name="Watanabe M.M."/>
        </authorList>
    </citation>
    <scope>NUCLEOTIDE SEQUENCE [LARGE SCALE GENOMIC DNA]</scope>
    <source>
        <strain evidence="8 9">BOTRYCO-2</strain>
    </source>
</reference>
<sequence>MTADYSTSDTPNLDRRGMLLAAGLAAGAVAVAANPAQAAGAHATSVAHPQAYPPGRPGKDYQPVVAPNATKVPFQIRDGVKVFHLTLGEYEHMFAPGLVARVWGFNQAAAGAVIEAVEGDRLRIYVTNNLGAPTAVHWHGLILPSGMDGVGGLSQPNIPPGETWLYEFALVQHGTLMFHAHHDEMVQMGLGLTGLFIIHPRKPRAVVDRDFAILLHEWKIRPGARRPDPNEMTDFNVFTLNGKVFPATDPLVVAQGQKVRIRFGNLGMQNHHPMHIHGYSWTVTETDGGVIPAAGRWPETTVLVPVGTTRTVEFSADYPGDWAMHCHMLHHLMNQMGHGAPNMVGVDTDKLQARTADVVPEAMIMGRDGMGEHGEHVAMGHMPVPENSIPMVGAEGPRGHIPMGGLVTILKVRPGITSYGDPGWYENPPGTEARKATPEELARDGVPAR</sequence>
<keyword evidence="9" id="KW-1185">Reference proteome</keyword>
<dbReference type="SUPFAM" id="SSF49503">
    <property type="entry name" value="Cupredoxins"/>
    <property type="match status" value="2"/>
</dbReference>
<evidence type="ECO:0000259" key="7">
    <source>
        <dbReference type="Pfam" id="PF07732"/>
    </source>
</evidence>
<feature type="signal peptide" evidence="5">
    <location>
        <begin position="1"/>
        <end position="38"/>
    </location>
</feature>
<keyword evidence="2" id="KW-0560">Oxidoreductase</keyword>
<dbReference type="RefSeq" id="WP_108984901.1">
    <property type="nucleotide sequence ID" value="NZ_BFBR01000004.1"/>
</dbReference>
<feature type="chain" id="PRO_5015183889" evidence="5">
    <location>
        <begin position="39"/>
        <end position="449"/>
    </location>
</feature>
<dbReference type="Pfam" id="PF07731">
    <property type="entry name" value="Cu-oxidase_2"/>
    <property type="match status" value="1"/>
</dbReference>
<dbReference type="InterPro" id="IPR008972">
    <property type="entry name" value="Cupredoxin"/>
</dbReference>
<evidence type="ECO:0000256" key="5">
    <source>
        <dbReference type="SAM" id="SignalP"/>
    </source>
</evidence>
<feature type="region of interest" description="Disordered" evidence="4">
    <location>
        <begin position="420"/>
        <end position="449"/>
    </location>
</feature>
<dbReference type="PANTHER" id="PTHR11709">
    <property type="entry name" value="MULTI-COPPER OXIDASE"/>
    <property type="match status" value="1"/>
</dbReference>
<dbReference type="InterPro" id="IPR011707">
    <property type="entry name" value="Cu-oxidase-like_N"/>
</dbReference>
<evidence type="ECO:0000313" key="9">
    <source>
        <dbReference type="Proteomes" id="UP000245086"/>
    </source>
</evidence>
<dbReference type="InterPro" id="IPR011706">
    <property type="entry name" value="Cu-oxidase_C"/>
</dbReference>
<dbReference type="Pfam" id="PF07732">
    <property type="entry name" value="Cu-oxidase_3"/>
    <property type="match status" value="1"/>
</dbReference>
<dbReference type="AlphaFoldDB" id="A0A2P2EA37"/>
<feature type="domain" description="Plastocyanin-like" evidence="6">
    <location>
        <begin position="226"/>
        <end position="337"/>
    </location>
</feature>
<evidence type="ECO:0000313" key="8">
    <source>
        <dbReference type="EMBL" id="GBF57914.1"/>
    </source>
</evidence>
<protein>
    <submittedName>
        <fullName evidence="8">Copper resistance protein A</fullName>
    </submittedName>
</protein>
<dbReference type="Gene3D" id="2.60.40.420">
    <property type="entry name" value="Cupredoxins - blue copper proteins"/>
    <property type="match status" value="1"/>
</dbReference>
<feature type="domain" description="Plastocyanin-like" evidence="7">
    <location>
        <begin position="97"/>
        <end position="202"/>
    </location>
</feature>
<dbReference type="InterPro" id="IPR006311">
    <property type="entry name" value="TAT_signal"/>
</dbReference>
<comment type="caution">
    <text evidence="8">The sequence shown here is derived from an EMBL/GenBank/DDBJ whole genome shotgun (WGS) entry which is preliminary data.</text>
</comment>
<dbReference type="PROSITE" id="PS51318">
    <property type="entry name" value="TAT"/>
    <property type="match status" value="1"/>
</dbReference>
<evidence type="ECO:0000256" key="3">
    <source>
        <dbReference type="ARBA" id="ARBA00023008"/>
    </source>
</evidence>
<proteinExistence type="predicted"/>
<dbReference type="GO" id="GO:0005507">
    <property type="term" value="F:copper ion binding"/>
    <property type="evidence" value="ECO:0007669"/>
    <property type="project" value="InterPro"/>
</dbReference>
<dbReference type="CDD" id="cd04202">
    <property type="entry name" value="CuRO_D2_2dMcoN_like"/>
    <property type="match status" value="1"/>
</dbReference>
<dbReference type="Proteomes" id="UP000245086">
    <property type="component" value="Unassembled WGS sequence"/>
</dbReference>
<dbReference type="InterPro" id="IPR045087">
    <property type="entry name" value="Cu-oxidase_fam"/>
</dbReference>
<accession>A0A2P2EA37</accession>
<dbReference type="PANTHER" id="PTHR11709:SF394">
    <property type="entry name" value="FI03373P-RELATED"/>
    <property type="match status" value="1"/>
</dbReference>
<dbReference type="EMBL" id="BFBR01000004">
    <property type="protein sequence ID" value="GBF57914.1"/>
    <property type="molecule type" value="Genomic_DNA"/>
</dbReference>
<keyword evidence="5" id="KW-0732">Signal</keyword>
<evidence type="ECO:0000259" key="6">
    <source>
        <dbReference type="Pfam" id="PF07731"/>
    </source>
</evidence>
<dbReference type="GO" id="GO:0016491">
    <property type="term" value="F:oxidoreductase activity"/>
    <property type="evidence" value="ECO:0007669"/>
    <property type="project" value="UniProtKB-KW"/>
</dbReference>
<evidence type="ECO:0000256" key="1">
    <source>
        <dbReference type="ARBA" id="ARBA00022723"/>
    </source>
</evidence>
<name>A0A2P2EA37_9PROT</name>